<protein>
    <submittedName>
        <fullName evidence="1">Uncharacterized protein</fullName>
    </submittedName>
</protein>
<evidence type="ECO:0000313" key="2">
    <source>
        <dbReference type="Proteomes" id="UP001172457"/>
    </source>
</evidence>
<proteinExistence type="predicted"/>
<accession>A0AA38SJT7</accession>
<gene>
    <name evidence="1" type="ORF">OSB04_030419</name>
</gene>
<evidence type="ECO:0000313" key="1">
    <source>
        <dbReference type="EMBL" id="KAJ9537686.1"/>
    </source>
</evidence>
<reference evidence="1" key="1">
    <citation type="submission" date="2023-03" db="EMBL/GenBank/DDBJ databases">
        <title>Chromosome-scale reference genome and RAD-based genetic map of yellow starthistle (Centaurea solstitialis) reveal putative structural variation and QTLs associated with invader traits.</title>
        <authorList>
            <person name="Reatini B."/>
            <person name="Cang F.A."/>
            <person name="Jiang Q."/>
            <person name="Mckibben M.T.W."/>
            <person name="Barker M.S."/>
            <person name="Rieseberg L.H."/>
            <person name="Dlugosch K.M."/>
        </authorList>
    </citation>
    <scope>NUCLEOTIDE SEQUENCE</scope>
    <source>
        <strain evidence="1">CAN-66</strain>
        <tissue evidence="1">Leaf</tissue>
    </source>
</reference>
<organism evidence="1 2">
    <name type="scientific">Centaurea solstitialis</name>
    <name type="common">yellow star-thistle</name>
    <dbReference type="NCBI Taxonomy" id="347529"/>
    <lineage>
        <taxon>Eukaryota</taxon>
        <taxon>Viridiplantae</taxon>
        <taxon>Streptophyta</taxon>
        <taxon>Embryophyta</taxon>
        <taxon>Tracheophyta</taxon>
        <taxon>Spermatophyta</taxon>
        <taxon>Magnoliopsida</taxon>
        <taxon>eudicotyledons</taxon>
        <taxon>Gunneridae</taxon>
        <taxon>Pentapetalae</taxon>
        <taxon>asterids</taxon>
        <taxon>campanulids</taxon>
        <taxon>Asterales</taxon>
        <taxon>Asteraceae</taxon>
        <taxon>Carduoideae</taxon>
        <taxon>Cardueae</taxon>
        <taxon>Centaureinae</taxon>
        <taxon>Centaurea</taxon>
    </lineage>
</organism>
<name>A0AA38SJT7_9ASTR</name>
<dbReference type="EMBL" id="JARYMX010000008">
    <property type="protein sequence ID" value="KAJ9537686.1"/>
    <property type="molecule type" value="Genomic_DNA"/>
</dbReference>
<keyword evidence="2" id="KW-1185">Reference proteome</keyword>
<sequence>MLQLATHVKHLRVKIECMEDFKKLILLTSSKLIQKSNLFTSVVNLDFVIPCLEEVVINVKSAFNVKSPSLFDSKKVTRMVESLMKYGIKVNTGSMDFSEEIFSSAFAISNHNLDFGGCYLGDIY</sequence>
<comment type="caution">
    <text evidence="1">The sequence shown here is derived from an EMBL/GenBank/DDBJ whole genome shotgun (WGS) entry which is preliminary data.</text>
</comment>
<dbReference type="AlphaFoldDB" id="A0AA38SJT7"/>
<dbReference type="Proteomes" id="UP001172457">
    <property type="component" value="Chromosome 8"/>
</dbReference>